<evidence type="ECO:0000313" key="2">
    <source>
        <dbReference type="Proteomes" id="UP000794436"/>
    </source>
</evidence>
<accession>A0A8K1CLY6</accession>
<keyword evidence="2" id="KW-1185">Reference proteome</keyword>
<gene>
    <name evidence="1" type="ORF">Poli38472_008352</name>
</gene>
<dbReference type="InterPro" id="IPR052980">
    <property type="entry name" value="Crinkler_effector"/>
</dbReference>
<dbReference type="Gene3D" id="3.40.50.300">
    <property type="entry name" value="P-loop containing nucleotide triphosphate hydrolases"/>
    <property type="match status" value="1"/>
</dbReference>
<dbReference type="Proteomes" id="UP000794436">
    <property type="component" value="Unassembled WGS sequence"/>
</dbReference>
<dbReference type="EMBL" id="SPLM01000037">
    <property type="protein sequence ID" value="TMW65710.1"/>
    <property type="molecule type" value="Genomic_DNA"/>
</dbReference>
<dbReference type="InterPro" id="IPR027417">
    <property type="entry name" value="P-loop_NTPase"/>
</dbReference>
<dbReference type="AlphaFoldDB" id="A0A8K1CLY6"/>
<dbReference type="PANTHER" id="PTHR33129">
    <property type="entry name" value="PROTEIN KINASE DOMAIN-CONTAINING PROTEIN-RELATED"/>
    <property type="match status" value="1"/>
</dbReference>
<reference evidence="1" key="1">
    <citation type="submission" date="2019-03" db="EMBL/GenBank/DDBJ databases">
        <title>Long read genome sequence of the mycoparasitic Pythium oligandrum ATCC 38472 isolated from sugarbeet rhizosphere.</title>
        <authorList>
            <person name="Gaulin E."/>
        </authorList>
    </citation>
    <scope>NUCLEOTIDE SEQUENCE</scope>
    <source>
        <strain evidence="1">ATCC 38472_TT</strain>
    </source>
</reference>
<protein>
    <submittedName>
        <fullName evidence="1">Uncharacterized protein</fullName>
    </submittedName>
</protein>
<comment type="caution">
    <text evidence="1">The sequence shown here is derived from an EMBL/GenBank/DDBJ whole genome shotgun (WGS) entry which is preliminary data.</text>
</comment>
<sequence length="343" mass="38820">MAESPRQIHRIHAPPHVARLPCVPFEWQFEGGENFYVRKCYNWFYSAVEKILLKKGERCVTITGTPGIGKSVFYAYFCDRFRQQHPDICVIAMSFSETIVTEAVVFMPGDKPKSTAVPGCIEPLVDETSSEAERQGIEVLFLCDGAPARQRRDGDMVVFTTPDPTWLRHVRKNANTYYMPVWTLVELQEAARALGLPLTDEQVETSYEIFGGDARFCLKTRIPHEFIEQGERVVAGREFPDRDDLMASIQSITTPMQLRNLLSLNDCSHANSRLVHYVPDQHGRKAATCFASPFVLQKLTEQVLKMARYDSVKLKQVLAVAVNADDLIERALAMNTTEPTRTS</sequence>
<dbReference type="SUPFAM" id="SSF52540">
    <property type="entry name" value="P-loop containing nucleoside triphosphate hydrolases"/>
    <property type="match status" value="1"/>
</dbReference>
<evidence type="ECO:0000313" key="1">
    <source>
        <dbReference type="EMBL" id="TMW65710.1"/>
    </source>
</evidence>
<proteinExistence type="predicted"/>
<dbReference type="PANTHER" id="PTHR33129:SF1">
    <property type="entry name" value="ATP-BINDING PROTEIN"/>
    <property type="match status" value="1"/>
</dbReference>
<dbReference type="OrthoDB" id="128901at2759"/>
<organism evidence="1 2">
    <name type="scientific">Pythium oligandrum</name>
    <name type="common">Mycoparasitic fungus</name>
    <dbReference type="NCBI Taxonomy" id="41045"/>
    <lineage>
        <taxon>Eukaryota</taxon>
        <taxon>Sar</taxon>
        <taxon>Stramenopiles</taxon>
        <taxon>Oomycota</taxon>
        <taxon>Peronosporomycetes</taxon>
        <taxon>Pythiales</taxon>
        <taxon>Pythiaceae</taxon>
        <taxon>Pythium</taxon>
    </lineage>
</organism>
<name>A0A8K1CLY6_PYTOL</name>